<comment type="caution">
    <text evidence="2">The sequence shown here is derived from an EMBL/GenBank/DDBJ whole genome shotgun (WGS) entry which is preliminary data.</text>
</comment>
<evidence type="ECO:0000313" key="3">
    <source>
        <dbReference type="Proteomes" id="UP001525890"/>
    </source>
</evidence>
<sequence length="98" mass="10912">MRDRNGDRHANQSKTQLPSDRKGLPGWDPNIYLEDGDRPVPFAQRLNLYRQNKAAHLRNESKIKSAKPTSTPTPPAEVLDILEVKAIAHEAVFSVGVA</sequence>
<name>A0ABT2ML44_9CYAN</name>
<dbReference type="RefSeq" id="WP_368005169.1">
    <property type="nucleotide sequence ID" value="NZ_JAMXFF010000004.1"/>
</dbReference>
<evidence type="ECO:0000256" key="1">
    <source>
        <dbReference type="SAM" id="MobiDB-lite"/>
    </source>
</evidence>
<evidence type="ECO:0000313" key="2">
    <source>
        <dbReference type="EMBL" id="MCT7965470.1"/>
    </source>
</evidence>
<gene>
    <name evidence="2" type="ORF">NG799_03875</name>
</gene>
<accession>A0ABT2ML44</accession>
<dbReference type="EMBL" id="JAMXFF010000004">
    <property type="protein sequence ID" value="MCT7965470.1"/>
    <property type="molecule type" value="Genomic_DNA"/>
</dbReference>
<evidence type="ECO:0008006" key="4">
    <source>
        <dbReference type="Google" id="ProtNLM"/>
    </source>
</evidence>
<protein>
    <recommendedName>
        <fullName evidence="4">Transposase</fullName>
    </recommendedName>
</protein>
<feature type="region of interest" description="Disordered" evidence="1">
    <location>
        <begin position="1"/>
        <end position="30"/>
    </location>
</feature>
<keyword evidence="3" id="KW-1185">Reference proteome</keyword>
<feature type="compositionally biased region" description="Basic and acidic residues" evidence="1">
    <location>
        <begin position="1"/>
        <end position="10"/>
    </location>
</feature>
<dbReference type="Proteomes" id="UP001525890">
    <property type="component" value="Unassembled WGS sequence"/>
</dbReference>
<reference evidence="2 3" key="1">
    <citation type="journal article" date="2022" name="Front. Microbiol.">
        <title>High genomic differentiation and limited gene flow indicate recent cryptic speciation within the genus Laspinema (cyanobacteria).</title>
        <authorList>
            <person name="Stanojkovic A."/>
            <person name="Skoupy S."/>
            <person name="Skaloud P."/>
            <person name="Dvorak P."/>
        </authorList>
    </citation>
    <scope>NUCLEOTIDE SEQUENCE [LARGE SCALE GENOMIC DNA]</scope>
    <source>
        <strain evidence="2 3">D2a</strain>
    </source>
</reference>
<organism evidence="2 3">
    <name type="scientific">Laspinema palackyanum D2a</name>
    <dbReference type="NCBI Taxonomy" id="2953684"/>
    <lineage>
        <taxon>Bacteria</taxon>
        <taxon>Bacillati</taxon>
        <taxon>Cyanobacteriota</taxon>
        <taxon>Cyanophyceae</taxon>
        <taxon>Oscillatoriophycideae</taxon>
        <taxon>Oscillatoriales</taxon>
        <taxon>Laspinemataceae</taxon>
        <taxon>Laspinema</taxon>
        <taxon>Laspinema palackyanum</taxon>
    </lineage>
</organism>
<proteinExistence type="predicted"/>